<keyword evidence="3" id="KW-1185">Reference proteome</keyword>
<dbReference type="InterPro" id="IPR018875">
    <property type="entry name" value="Antirepressor_Ant_N"/>
</dbReference>
<comment type="caution">
    <text evidence="2">The sequence shown here is derived from an EMBL/GenBank/DDBJ whole genome shotgun (WGS) entry which is preliminary data.</text>
</comment>
<dbReference type="PATRIC" id="fig|1354303.4.peg.2257"/>
<dbReference type="STRING" id="1354303.M917_2291"/>
<dbReference type="Proteomes" id="UP000016761">
    <property type="component" value="Unassembled WGS sequence"/>
</dbReference>
<organism evidence="2 3">
    <name type="scientific">Psychrobacter aquaticus CMS 56</name>
    <dbReference type="NCBI Taxonomy" id="1354303"/>
    <lineage>
        <taxon>Bacteria</taxon>
        <taxon>Pseudomonadati</taxon>
        <taxon>Pseudomonadota</taxon>
        <taxon>Gammaproteobacteria</taxon>
        <taxon>Moraxellales</taxon>
        <taxon>Moraxellaceae</taxon>
        <taxon>Psychrobacter</taxon>
    </lineage>
</organism>
<dbReference type="eggNOG" id="COG3547">
    <property type="taxonomic scope" value="Bacteria"/>
</dbReference>
<evidence type="ECO:0000313" key="2">
    <source>
        <dbReference type="EMBL" id="ERL54945.1"/>
    </source>
</evidence>
<dbReference type="PRINTS" id="PR01994">
    <property type="entry name" value="ANTIREPRESSR"/>
</dbReference>
<reference evidence="2 3" key="1">
    <citation type="journal article" date="2013" name="Genome Announc.">
        <title>Draft Genome Sequence of Psychrobacter aquaticus Strain CMS 56T, Isolated from a Cyanobacterial Mat Sample Collected from Water Bodies in the McMurdo Dry Valley Region of Antarctica.</title>
        <authorList>
            <person name="Reddy G.S."/>
            <person name="Ara S."/>
            <person name="Singh A."/>
            <person name="Kumar Pinnaka A."/>
            <person name="Shivaji S."/>
        </authorList>
    </citation>
    <scope>NUCLEOTIDE SEQUENCE [LARGE SCALE GENOMIC DNA]</scope>
    <source>
        <strain evidence="2 3">CMS 56</strain>
    </source>
</reference>
<dbReference type="EMBL" id="AUSW01000034">
    <property type="protein sequence ID" value="ERL54945.1"/>
    <property type="molecule type" value="Genomic_DNA"/>
</dbReference>
<sequence>MSYPISISFHEDQLSVINHEGEPYIPMRPIVENMGLAWQSQHEKLKSRFSTCVTEIVMQIDGDVQRRAYTCLPLRKLFGWLMTISPNKVKPEIKDKIIRYQNECDDVLWQYWTGKHQRMQDELNSVLMQENISQAKGSFHGKGLNSRKQEKQTNERAIIYLQTLIQPQLTNFEKPLIN</sequence>
<evidence type="ECO:0000313" key="3">
    <source>
        <dbReference type="Proteomes" id="UP000016761"/>
    </source>
</evidence>
<evidence type="ECO:0000259" key="1">
    <source>
        <dbReference type="Pfam" id="PF10547"/>
    </source>
</evidence>
<accession>U4T2U7</accession>
<feature type="domain" description="Antirepressor protein ant N-terminal" evidence="1">
    <location>
        <begin position="6"/>
        <end position="115"/>
    </location>
</feature>
<dbReference type="AlphaFoldDB" id="U4T2U7"/>
<dbReference type="OrthoDB" id="1042522at2"/>
<dbReference type="Pfam" id="PF10547">
    <property type="entry name" value="P22_AR_N"/>
    <property type="match status" value="1"/>
</dbReference>
<proteinExistence type="predicted"/>
<gene>
    <name evidence="2" type="ORF">M917_2291</name>
</gene>
<protein>
    <submittedName>
        <fullName evidence="2">Antirepressor protein ant</fullName>
    </submittedName>
</protein>
<dbReference type="RefSeq" id="WP_021814914.1">
    <property type="nucleotide sequence ID" value="NZ_AUSW01000034.1"/>
</dbReference>
<name>U4T2U7_9GAMM</name>